<gene>
    <name evidence="3" type="primary">lytH</name>
    <name evidence="3" type="ORF">BN997_01301</name>
</gene>
<dbReference type="Proteomes" id="UP000040453">
    <property type="component" value="Unassembled WGS sequence"/>
</dbReference>
<dbReference type="InterPro" id="IPR011055">
    <property type="entry name" value="Dup_hybrid_motif"/>
</dbReference>
<dbReference type="AlphaFoldDB" id="A0A0A1MEF7"/>
<feature type="domain" description="M23ase beta-sheet core" evidence="2">
    <location>
        <begin position="215"/>
        <end position="313"/>
    </location>
</feature>
<keyword evidence="1" id="KW-0732">Signal</keyword>
<accession>A0A0A1MEF7</accession>
<dbReference type="SUPFAM" id="SSF51261">
    <property type="entry name" value="Duplicated hybrid motif"/>
    <property type="match status" value="1"/>
</dbReference>
<evidence type="ECO:0000313" key="4">
    <source>
        <dbReference type="Proteomes" id="UP000040453"/>
    </source>
</evidence>
<sequence length="336" mass="38410">MIKKYLSHKEVIYLARIRTTVLIMCCFLTFMQTTAVVHAESEDQIYTDRMALFKKVESLTQVPWYYFAAMDNYERNTLSSSEEEKVISIQFEETAWFGLGNAAKSTKQGVIRQFGGIGKDGNGDGQADPDDPEDILYTMANHILAYGLHKDDVKIALWEHYKRDLTVQTIMNTAKVFQNFGEINLTDRAFPLDTDYNYSYRSTWGDRRGFGGLRIHEGTDIFASYGVPVRSTTYGVVEMMGWNLYGGWRIGIRDIYNIYHYYGHMSGYEDDVKVGQVVKPGDVLGSVGSTGYGPPGTSGKFPPHLHYGMYKDNGYSEFSFDPYPYISKWERMEKNN</sequence>
<dbReference type="EMBL" id="CDGG01000001">
    <property type="protein sequence ID" value="CEI81478.1"/>
    <property type="molecule type" value="Genomic_DNA"/>
</dbReference>
<proteinExistence type="predicted"/>
<keyword evidence="4" id="KW-1185">Reference proteome</keyword>
<dbReference type="Gene3D" id="2.70.70.10">
    <property type="entry name" value="Glucose Permease (Domain IIA)"/>
    <property type="match status" value="1"/>
</dbReference>
<dbReference type="InterPro" id="IPR016047">
    <property type="entry name" value="M23ase_b-sheet_dom"/>
</dbReference>
<organism evidence="3 4">
    <name type="scientific">Oceanobacillus oncorhynchi</name>
    <dbReference type="NCBI Taxonomy" id="545501"/>
    <lineage>
        <taxon>Bacteria</taxon>
        <taxon>Bacillati</taxon>
        <taxon>Bacillota</taxon>
        <taxon>Bacilli</taxon>
        <taxon>Bacillales</taxon>
        <taxon>Bacillaceae</taxon>
        <taxon>Oceanobacillus</taxon>
    </lineage>
</organism>
<dbReference type="Pfam" id="PF01551">
    <property type="entry name" value="Peptidase_M23"/>
    <property type="match status" value="1"/>
</dbReference>
<protein>
    <submittedName>
        <fullName evidence="3">L-Ala--D-Glu endopeptidase</fullName>
    </submittedName>
</protein>
<dbReference type="RefSeq" id="WP_425311615.1">
    <property type="nucleotide sequence ID" value="NZ_CDGG01000001.1"/>
</dbReference>
<evidence type="ECO:0000256" key="1">
    <source>
        <dbReference type="ARBA" id="ARBA00022729"/>
    </source>
</evidence>
<evidence type="ECO:0000259" key="2">
    <source>
        <dbReference type="Pfam" id="PF01551"/>
    </source>
</evidence>
<reference evidence="3 4" key="1">
    <citation type="submission" date="2014-11" db="EMBL/GenBank/DDBJ databases">
        <authorList>
            <person name="Urmite Genomes Urmite Genomes"/>
        </authorList>
    </citation>
    <scope>NUCLEOTIDE SEQUENCE [LARGE SCALE GENOMIC DNA]</scope>
    <source>
        <strain evidence="3 4">Oc5</strain>
    </source>
</reference>
<name>A0A0A1MEF7_9BACI</name>
<dbReference type="STRING" id="545501.BN997_01301"/>
<dbReference type="PANTHER" id="PTHR21666">
    <property type="entry name" value="PEPTIDASE-RELATED"/>
    <property type="match status" value="1"/>
</dbReference>
<dbReference type="PANTHER" id="PTHR21666:SF289">
    <property type="entry name" value="L-ALA--D-GLU ENDOPEPTIDASE"/>
    <property type="match status" value="1"/>
</dbReference>
<evidence type="ECO:0000313" key="3">
    <source>
        <dbReference type="EMBL" id="CEI81478.1"/>
    </source>
</evidence>
<dbReference type="GO" id="GO:0004222">
    <property type="term" value="F:metalloendopeptidase activity"/>
    <property type="evidence" value="ECO:0007669"/>
    <property type="project" value="TreeGrafter"/>
</dbReference>
<dbReference type="CDD" id="cd12797">
    <property type="entry name" value="M23_peptidase"/>
    <property type="match status" value="1"/>
</dbReference>
<dbReference type="InterPro" id="IPR050570">
    <property type="entry name" value="Cell_wall_metabolism_enzyme"/>
</dbReference>